<dbReference type="InterPro" id="IPR031838">
    <property type="entry name" value="Dre2_N"/>
</dbReference>
<comment type="cofactor">
    <cofactor evidence="10">
        <name>[2Fe-2S] cluster</name>
        <dbReference type="ChEBI" id="CHEBI:190135"/>
    </cofactor>
</comment>
<dbReference type="Pfam" id="PF05093">
    <property type="entry name" value="CIAPIN1"/>
    <property type="match status" value="1"/>
</dbReference>
<dbReference type="OrthoDB" id="311633at2759"/>
<feature type="binding site" evidence="10">
    <location>
        <position position="328"/>
    </location>
    <ligand>
        <name>[4Fe-4S] cluster</name>
        <dbReference type="ChEBI" id="CHEBI:49883"/>
    </ligand>
</feature>
<dbReference type="Gene3D" id="3.40.50.11000">
    <property type="entry name" value="Fe-S cluster assembly protein Dre2, N-terminal domain"/>
    <property type="match status" value="1"/>
</dbReference>
<dbReference type="GO" id="GO:0051537">
    <property type="term" value="F:2 iron, 2 sulfur cluster binding"/>
    <property type="evidence" value="ECO:0007669"/>
    <property type="project" value="UniProtKB-UniRule"/>
</dbReference>
<keyword evidence="6 10" id="KW-0479">Metal-binding</keyword>
<evidence type="ECO:0000256" key="1">
    <source>
        <dbReference type="ARBA" id="ARBA00001966"/>
    </source>
</evidence>
<evidence type="ECO:0000256" key="6">
    <source>
        <dbReference type="ARBA" id="ARBA00022723"/>
    </source>
</evidence>
<dbReference type="HAMAP" id="MF_03115">
    <property type="entry name" value="Anamorsin"/>
    <property type="match status" value="1"/>
</dbReference>
<dbReference type="InterPro" id="IPR007785">
    <property type="entry name" value="Anamorsin"/>
</dbReference>
<dbReference type="InterPro" id="IPR046408">
    <property type="entry name" value="CIAPIN1"/>
</dbReference>
<comment type="subcellular location">
    <subcellularLocation>
        <location evidence="10">Cytoplasm</location>
    </subcellularLocation>
    <subcellularLocation>
        <location evidence="10">Mitochondrion intermembrane space</location>
    </subcellularLocation>
</comment>
<feature type="short sequence motif" description="Cx2C motif 2" evidence="10">
    <location>
        <begin position="328"/>
        <end position="331"/>
    </location>
</feature>
<feature type="short sequence motif" description="Cx2C motif 1" evidence="10">
    <location>
        <begin position="317"/>
        <end position="320"/>
    </location>
</feature>
<feature type="binding site" evidence="10">
    <location>
        <position position="331"/>
    </location>
    <ligand>
        <name>[4Fe-4S] cluster</name>
        <dbReference type="ChEBI" id="CHEBI:49883"/>
    </ligand>
</feature>
<comment type="cofactor">
    <cofactor evidence="1 10">
        <name>[4Fe-4S] cluster</name>
        <dbReference type="ChEBI" id="CHEBI:49883"/>
    </cofactor>
</comment>
<feature type="binding site" evidence="10">
    <location>
        <position position="245"/>
    </location>
    <ligand>
        <name>[2Fe-2S] cluster</name>
        <dbReference type="ChEBI" id="CHEBI:190135"/>
    </ligand>
</feature>
<comment type="caution">
    <text evidence="10">Lacks conserved residue(s) required for the propagation of feature annotation.</text>
</comment>
<keyword evidence="4 10" id="KW-0963">Cytoplasm</keyword>
<evidence type="ECO:0000256" key="2">
    <source>
        <dbReference type="ARBA" id="ARBA00008169"/>
    </source>
</evidence>
<dbReference type="Pfam" id="PF16803">
    <property type="entry name" value="DRE2_N"/>
    <property type="match status" value="1"/>
</dbReference>
<keyword evidence="5 10" id="KW-0001">2Fe-2S</keyword>
<name>A0A0F8B1D2_CERFI</name>
<evidence type="ECO:0000256" key="7">
    <source>
        <dbReference type="ARBA" id="ARBA00023004"/>
    </source>
</evidence>
<dbReference type="GO" id="GO:0016226">
    <property type="term" value="P:iron-sulfur cluster assembly"/>
    <property type="evidence" value="ECO:0007669"/>
    <property type="project" value="UniProtKB-UniRule"/>
</dbReference>
<keyword evidence="14" id="KW-1185">Reference proteome</keyword>
<dbReference type="GO" id="GO:0051539">
    <property type="term" value="F:4 iron, 4 sulfur cluster binding"/>
    <property type="evidence" value="ECO:0007669"/>
    <property type="project" value="UniProtKB-KW"/>
</dbReference>
<keyword evidence="3 10" id="KW-0004">4Fe-4S</keyword>
<evidence type="ECO:0000256" key="4">
    <source>
        <dbReference type="ARBA" id="ARBA00022490"/>
    </source>
</evidence>
<dbReference type="PANTHER" id="PTHR13273">
    <property type="entry name" value="ANAMORSIN"/>
    <property type="match status" value="1"/>
</dbReference>
<keyword evidence="8 10" id="KW-0411">Iron-sulfur</keyword>
<feature type="region of interest" description="Fe-S binding site B" evidence="10">
    <location>
        <begin position="317"/>
        <end position="331"/>
    </location>
</feature>
<feature type="region of interest" description="Fe-S binding site A" evidence="10">
    <location>
        <begin position="234"/>
        <end position="250"/>
    </location>
</feature>
<feature type="binding site" evidence="10">
    <location>
        <position position="248"/>
    </location>
    <ligand>
        <name>[2Fe-2S] cluster</name>
        <dbReference type="ChEBI" id="CHEBI:190135"/>
    </ligand>
</feature>
<comment type="domain">
    <text evidence="10">The C-terminal domain binds 2 Fe-S clusters but is otherwise mostly in an intrinsically disordered conformation.</text>
</comment>
<gene>
    <name evidence="13" type="primary">dre2</name>
    <name evidence="13" type="ORF">CFO_g4221</name>
</gene>
<evidence type="ECO:0000259" key="11">
    <source>
        <dbReference type="Pfam" id="PF05093"/>
    </source>
</evidence>
<feature type="domain" description="Anamorsin C-terminal" evidence="11">
    <location>
        <begin position="229"/>
        <end position="347"/>
    </location>
</feature>
<evidence type="ECO:0000256" key="9">
    <source>
        <dbReference type="ARBA" id="ARBA00023128"/>
    </source>
</evidence>
<dbReference type="GO" id="GO:0009055">
    <property type="term" value="F:electron transfer activity"/>
    <property type="evidence" value="ECO:0007669"/>
    <property type="project" value="UniProtKB-UniRule"/>
</dbReference>
<feature type="domain" description="Fe-S cluster assembly protein Dre2 N-terminal" evidence="12">
    <location>
        <begin position="39"/>
        <end position="165"/>
    </location>
</feature>
<evidence type="ECO:0000313" key="13">
    <source>
        <dbReference type="EMBL" id="KKF93425.1"/>
    </source>
</evidence>
<sequence length="354" mass="36725">MAPAVTIDLSPDLDFSQSIKSTPFTSGPTTSLASSKMPRTLLLAPPSLAANPAALSSTLASVDRSTTDLQMLDRVATGTVHLAPATYHTVTILPDAAGTASDVLPHLGRTLISAVADALAEGGVLHGAGMAEGRVIREAVLAGLVANDEGFEKPDYGAEAVVPLKLKFGAKKSKPTVSASDTVLPKKPQAAPAGVGFVDLDDDLDDESDDEIIDENTLLSEADRFREIKVPTECLPKAGKRRRACKDCTCGLAERIEAEDAARRSAADAALATLSSTNQPPPVPAKVSLPSAPAPAMLVADDLAEVDFTVPGKTGSCGNCALGDAFRCDGCPYIGMPAFKPGEEVRLLRNDVQL</sequence>
<comment type="domain">
    <text evidence="10">The twin Cx2C motifs are involved in the recognition by the mitochondrial MIA40-ERV1 disulfide relay system. The formation of 2 disulfide bonds in the Cx2C motifs through dithiol/disulfide exchange reactions effectively traps the protein in the mitochondrial intermembrane space.</text>
</comment>
<evidence type="ECO:0000256" key="10">
    <source>
        <dbReference type="HAMAP-Rule" id="MF_03115"/>
    </source>
</evidence>
<evidence type="ECO:0000313" key="14">
    <source>
        <dbReference type="Proteomes" id="UP000034841"/>
    </source>
</evidence>
<dbReference type="GO" id="GO:0046872">
    <property type="term" value="F:metal ion binding"/>
    <property type="evidence" value="ECO:0007669"/>
    <property type="project" value="UniProtKB-KW"/>
</dbReference>
<feature type="binding site" evidence="10">
    <location>
        <position position="250"/>
    </location>
    <ligand>
        <name>[2Fe-2S] cluster</name>
        <dbReference type="ChEBI" id="CHEBI:190135"/>
    </ligand>
</feature>
<comment type="domain">
    <text evidence="10">The N-terminal domain has structural similarity with S-adenosyl-L-methionine-dependent methyltransferases, but does not bind S-adenosyl-L-methionine. It is required for correct assembly of the 2 Fe-S clusters.</text>
</comment>
<evidence type="ECO:0000256" key="8">
    <source>
        <dbReference type="ARBA" id="ARBA00023014"/>
    </source>
</evidence>
<evidence type="ECO:0000256" key="3">
    <source>
        <dbReference type="ARBA" id="ARBA00022485"/>
    </source>
</evidence>
<comment type="similarity">
    <text evidence="2 10">Belongs to the anamorsin family.</text>
</comment>
<evidence type="ECO:0000256" key="5">
    <source>
        <dbReference type="ARBA" id="ARBA00022714"/>
    </source>
</evidence>
<feature type="binding site" evidence="10">
    <location>
        <position position="320"/>
    </location>
    <ligand>
        <name>[4Fe-4S] cluster</name>
        <dbReference type="ChEBI" id="CHEBI:49883"/>
    </ligand>
</feature>
<protein>
    <submittedName>
        <fullName evidence="13">Fe-S cluster assembly protein dre2</fullName>
    </submittedName>
</protein>
<accession>A0A0F8B1D2</accession>
<dbReference type="PANTHER" id="PTHR13273:SF14">
    <property type="entry name" value="ANAMORSIN"/>
    <property type="match status" value="1"/>
</dbReference>
<reference evidence="13 14" key="1">
    <citation type="submission" date="2015-04" db="EMBL/GenBank/DDBJ databases">
        <title>Genome sequence of Ceratocystis platani, a major pathogen of plane trees.</title>
        <authorList>
            <person name="Belbahri L."/>
        </authorList>
    </citation>
    <scope>NUCLEOTIDE SEQUENCE [LARGE SCALE GENOMIC DNA]</scope>
    <source>
        <strain evidence="13 14">CFO</strain>
    </source>
</reference>
<dbReference type="AlphaFoldDB" id="A0A0F8B1D2"/>
<feature type="binding site" evidence="10">
    <location>
        <position position="234"/>
    </location>
    <ligand>
        <name>[2Fe-2S] cluster</name>
        <dbReference type="ChEBI" id="CHEBI:190135"/>
    </ligand>
</feature>
<keyword evidence="9 10" id="KW-0496">Mitochondrion</keyword>
<feature type="binding site" evidence="10">
    <location>
        <position position="317"/>
    </location>
    <ligand>
        <name>[4Fe-4S] cluster</name>
        <dbReference type="ChEBI" id="CHEBI:49883"/>
    </ligand>
</feature>
<organism evidence="13 14">
    <name type="scientific">Ceratocystis fimbriata f. sp. platani</name>
    <dbReference type="NCBI Taxonomy" id="88771"/>
    <lineage>
        <taxon>Eukaryota</taxon>
        <taxon>Fungi</taxon>
        <taxon>Dikarya</taxon>
        <taxon>Ascomycota</taxon>
        <taxon>Pezizomycotina</taxon>
        <taxon>Sordariomycetes</taxon>
        <taxon>Hypocreomycetidae</taxon>
        <taxon>Microascales</taxon>
        <taxon>Ceratocystidaceae</taxon>
        <taxon>Ceratocystis</taxon>
    </lineage>
</organism>
<keyword evidence="7 10" id="KW-0408">Iron</keyword>
<comment type="caution">
    <text evidence="13">The sequence shown here is derived from an EMBL/GenBank/DDBJ whole genome shotgun (WGS) entry which is preliminary data.</text>
</comment>
<proteinExistence type="inferred from homology"/>
<dbReference type="EMBL" id="LBBL01000244">
    <property type="protein sequence ID" value="KKF93425.1"/>
    <property type="molecule type" value="Genomic_DNA"/>
</dbReference>
<evidence type="ECO:0000259" key="12">
    <source>
        <dbReference type="Pfam" id="PF16803"/>
    </source>
</evidence>
<dbReference type="Proteomes" id="UP000034841">
    <property type="component" value="Unassembled WGS sequence"/>
</dbReference>
<dbReference type="GO" id="GO:0005758">
    <property type="term" value="C:mitochondrial intermembrane space"/>
    <property type="evidence" value="ECO:0007669"/>
    <property type="project" value="UniProtKB-SubCell"/>
</dbReference>